<dbReference type="InterPro" id="IPR052357">
    <property type="entry name" value="Orn_Lys_Arg_decarboxylase-I"/>
</dbReference>
<keyword evidence="3" id="KW-0210">Decarboxylase</keyword>
<evidence type="ECO:0000259" key="6">
    <source>
        <dbReference type="Pfam" id="PF01276"/>
    </source>
</evidence>
<dbReference type="SUPFAM" id="SSF55904">
    <property type="entry name" value="Ornithine decarboxylase C-terminal domain"/>
    <property type="match status" value="1"/>
</dbReference>
<dbReference type="InterPro" id="IPR000310">
    <property type="entry name" value="Orn/Lys/Arg_deCO2ase_major_dom"/>
</dbReference>
<evidence type="ECO:0000259" key="7">
    <source>
        <dbReference type="Pfam" id="PF03711"/>
    </source>
</evidence>
<dbReference type="InterPro" id="IPR036633">
    <property type="entry name" value="Prn/Lys/Arg_de-COase_C_sf"/>
</dbReference>
<proteinExistence type="inferred from homology"/>
<dbReference type="PANTHER" id="PTHR43277:SF4">
    <property type="entry name" value="ARGININE DECARBOXYLASE"/>
    <property type="match status" value="1"/>
</dbReference>
<keyword evidence="4" id="KW-0663">Pyridoxal phosphate</keyword>
<sequence>MRPIHEMLLQAQGHARFHMPGHKGALDPFDMTELPSTDDLYHPQGAIREAERWIAQAAGAGDAILLTGGATAGNLTMLLYASTRYRAIRMERTAHVSAVSGLVLGDMEVGESGAVFATRPDYFGRAGALPKADLLLVDEAHGAHFNWWDSPPNAGRLGADLWVQSAHKTLPALTGGAWLLMKDARLYPQLLHLLRMVMTSSPPFPILRALDDARALMDERGAQLLEQTVARCDALRAKVNALPGLACPRMDDPTRIVVDVSGRGLTGFHAARLLGQMGVDVEMGGAREVVCIATVCDTPASFARLEEALRRLPEGKDAPADFAPVYGVPRMRPRQAALAPIERVPLTQAAGRIAAQAAGLYPPGSAWLMPGDEIPPEAIEALEAARRAGAGTFGLADGEIAVVRQ</sequence>
<gene>
    <name evidence="8" type="ORF">IAA64_05855</name>
</gene>
<comment type="cofactor">
    <cofactor evidence="1">
        <name>pyridoxal 5'-phosphate</name>
        <dbReference type="ChEBI" id="CHEBI:597326"/>
    </cofactor>
</comment>
<dbReference type="PANTHER" id="PTHR43277">
    <property type="entry name" value="ARGININE DECARBOXYLASE"/>
    <property type="match status" value="1"/>
</dbReference>
<keyword evidence="5" id="KW-0456">Lyase</keyword>
<evidence type="ECO:0000313" key="8">
    <source>
        <dbReference type="EMBL" id="HIV27472.1"/>
    </source>
</evidence>
<name>A0A9D1P725_9FIRM</name>
<dbReference type="Proteomes" id="UP000886884">
    <property type="component" value="Unassembled WGS sequence"/>
</dbReference>
<dbReference type="Pfam" id="PF03711">
    <property type="entry name" value="OKR_DC_1_C"/>
    <property type="match status" value="1"/>
</dbReference>
<dbReference type="EMBL" id="DVOT01000108">
    <property type="protein sequence ID" value="HIV27472.1"/>
    <property type="molecule type" value="Genomic_DNA"/>
</dbReference>
<evidence type="ECO:0000256" key="3">
    <source>
        <dbReference type="ARBA" id="ARBA00022793"/>
    </source>
</evidence>
<dbReference type="Gene3D" id="3.90.100.10">
    <property type="entry name" value="Orn/Lys/Arg decarboxylase, C-terminal domain"/>
    <property type="match status" value="1"/>
</dbReference>
<protein>
    <recommendedName>
        <fullName evidence="10">Arginine/lysine/ornithine decarboxylase</fullName>
    </recommendedName>
</protein>
<dbReference type="AlphaFoldDB" id="A0A9D1P725"/>
<evidence type="ECO:0008006" key="10">
    <source>
        <dbReference type="Google" id="ProtNLM"/>
    </source>
</evidence>
<comment type="caution">
    <text evidence="8">The sequence shown here is derived from an EMBL/GenBank/DDBJ whole genome shotgun (WGS) entry which is preliminary data.</text>
</comment>
<feature type="domain" description="Orn/Lys/Arg decarboxylases family 1 pyridoxal-P attachment site" evidence="6">
    <location>
        <begin position="132"/>
        <end position="241"/>
    </location>
</feature>
<dbReference type="InterPro" id="IPR015424">
    <property type="entry name" value="PyrdxlP-dep_Trfase"/>
</dbReference>
<reference evidence="8" key="1">
    <citation type="submission" date="2020-10" db="EMBL/GenBank/DDBJ databases">
        <authorList>
            <person name="Gilroy R."/>
        </authorList>
    </citation>
    <scope>NUCLEOTIDE SEQUENCE</scope>
    <source>
        <strain evidence="8">CHK183-6373</strain>
    </source>
</reference>
<dbReference type="Pfam" id="PF01276">
    <property type="entry name" value="OKR_DC_1"/>
    <property type="match status" value="2"/>
</dbReference>
<organism evidence="8 9">
    <name type="scientific">Candidatus Ornithocaccomicrobium faecavium</name>
    <dbReference type="NCBI Taxonomy" id="2840890"/>
    <lineage>
        <taxon>Bacteria</taxon>
        <taxon>Bacillati</taxon>
        <taxon>Bacillota</taxon>
        <taxon>Clostridia</taxon>
        <taxon>Candidatus Ornithocaccomicrobium</taxon>
    </lineage>
</organism>
<feature type="domain" description="Orn/Lys/Arg decarboxylase C-terminal" evidence="7">
    <location>
        <begin position="338"/>
        <end position="377"/>
    </location>
</feature>
<evidence type="ECO:0000256" key="4">
    <source>
        <dbReference type="ARBA" id="ARBA00022898"/>
    </source>
</evidence>
<dbReference type="Gene3D" id="3.40.640.10">
    <property type="entry name" value="Type I PLP-dependent aspartate aminotransferase-like (Major domain)"/>
    <property type="match status" value="2"/>
</dbReference>
<feature type="domain" description="Orn/Lys/Arg decarboxylases family 1 pyridoxal-P attachment site" evidence="6">
    <location>
        <begin position="30"/>
        <end position="106"/>
    </location>
</feature>
<dbReference type="InterPro" id="IPR008286">
    <property type="entry name" value="Prn/Lys/Arg_de-COase_C"/>
</dbReference>
<dbReference type="GO" id="GO:0016831">
    <property type="term" value="F:carboxy-lyase activity"/>
    <property type="evidence" value="ECO:0007669"/>
    <property type="project" value="UniProtKB-KW"/>
</dbReference>
<reference evidence="8" key="2">
    <citation type="journal article" date="2021" name="PeerJ">
        <title>Extensive microbial diversity within the chicken gut microbiome revealed by metagenomics and culture.</title>
        <authorList>
            <person name="Gilroy R."/>
            <person name="Ravi A."/>
            <person name="Getino M."/>
            <person name="Pursley I."/>
            <person name="Horton D.L."/>
            <person name="Alikhan N.F."/>
            <person name="Baker D."/>
            <person name="Gharbi K."/>
            <person name="Hall N."/>
            <person name="Watson M."/>
            <person name="Adriaenssens E.M."/>
            <person name="Foster-Nyarko E."/>
            <person name="Jarju S."/>
            <person name="Secka A."/>
            <person name="Antonio M."/>
            <person name="Oren A."/>
            <person name="Chaudhuri R.R."/>
            <person name="La Ragione R."/>
            <person name="Hildebrand F."/>
            <person name="Pallen M.J."/>
        </authorList>
    </citation>
    <scope>NUCLEOTIDE SEQUENCE</scope>
    <source>
        <strain evidence="8">CHK183-6373</strain>
    </source>
</reference>
<dbReference type="SUPFAM" id="SSF53383">
    <property type="entry name" value="PLP-dependent transferases"/>
    <property type="match status" value="1"/>
</dbReference>
<comment type="similarity">
    <text evidence="2">Belongs to the Orn/Lys/Arg decarboxylase class-I family.</text>
</comment>
<evidence type="ECO:0000256" key="5">
    <source>
        <dbReference type="ARBA" id="ARBA00023239"/>
    </source>
</evidence>
<evidence type="ECO:0000256" key="1">
    <source>
        <dbReference type="ARBA" id="ARBA00001933"/>
    </source>
</evidence>
<evidence type="ECO:0000313" key="9">
    <source>
        <dbReference type="Proteomes" id="UP000886884"/>
    </source>
</evidence>
<accession>A0A9D1P725</accession>
<dbReference type="InterPro" id="IPR015421">
    <property type="entry name" value="PyrdxlP-dep_Trfase_major"/>
</dbReference>
<evidence type="ECO:0000256" key="2">
    <source>
        <dbReference type="ARBA" id="ARBA00010671"/>
    </source>
</evidence>